<sequence>MEKATLLNRPTERLSVRNVRLTDTPTVTLHHRWPVRVLGPISGTGQKSRQLVCSRGCILKDVLHADGVYDNWQISSAVGVHGCNPHSLRQLFFTQILEDLKTELHPESRLSVGDLEKLLAGRERPDQVRRLIQVLGSGTRTWSPPQTFSPFGRYDRSVTRNEPGGREPGSVMWSILWTRSWTTASGVPCGSLREERQAIPPSDGRPNAPRQTLPPLPPCKGETVPKFKAPS</sequence>
<protein>
    <submittedName>
        <fullName evidence="2">Uncharacterized protein</fullName>
    </submittedName>
</protein>
<dbReference type="EMBL" id="JAHHUM010001800">
    <property type="protein sequence ID" value="KAK5608567.1"/>
    <property type="molecule type" value="Genomic_DNA"/>
</dbReference>
<feature type="compositionally biased region" description="Basic and acidic residues" evidence="1">
    <location>
        <begin position="153"/>
        <end position="165"/>
    </location>
</feature>
<dbReference type="Proteomes" id="UP001311232">
    <property type="component" value="Unassembled WGS sequence"/>
</dbReference>
<accession>A0AAV9RHZ6</accession>
<comment type="caution">
    <text evidence="2">The sequence shown here is derived from an EMBL/GenBank/DDBJ whole genome shotgun (WGS) entry which is preliminary data.</text>
</comment>
<reference evidence="2 3" key="1">
    <citation type="submission" date="2021-06" db="EMBL/GenBank/DDBJ databases">
        <authorList>
            <person name="Palmer J.M."/>
        </authorList>
    </citation>
    <scope>NUCLEOTIDE SEQUENCE [LARGE SCALE GENOMIC DNA]</scope>
    <source>
        <strain evidence="2 3">MEX-2019</strain>
        <tissue evidence="2">Muscle</tissue>
    </source>
</reference>
<evidence type="ECO:0000313" key="2">
    <source>
        <dbReference type="EMBL" id="KAK5608567.1"/>
    </source>
</evidence>
<gene>
    <name evidence="2" type="ORF">CRENBAI_023684</name>
</gene>
<proteinExistence type="predicted"/>
<evidence type="ECO:0000256" key="1">
    <source>
        <dbReference type="SAM" id="MobiDB-lite"/>
    </source>
</evidence>
<keyword evidence="3" id="KW-1185">Reference proteome</keyword>
<feature type="region of interest" description="Disordered" evidence="1">
    <location>
        <begin position="146"/>
        <end position="166"/>
    </location>
</feature>
<dbReference type="AlphaFoldDB" id="A0AAV9RHZ6"/>
<feature type="region of interest" description="Disordered" evidence="1">
    <location>
        <begin position="187"/>
        <end position="231"/>
    </location>
</feature>
<evidence type="ECO:0000313" key="3">
    <source>
        <dbReference type="Proteomes" id="UP001311232"/>
    </source>
</evidence>
<organism evidence="2 3">
    <name type="scientific">Crenichthys baileyi</name>
    <name type="common">White River springfish</name>
    <dbReference type="NCBI Taxonomy" id="28760"/>
    <lineage>
        <taxon>Eukaryota</taxon>
        <taxon>Metazoa</taxon>
        <taxon>Chordata</taxon>
        <taxon>Craniata</taxon>
        <taxon>Vertebrata</taxon>
        <taxon>Euteleostomi</taxon>
        <taxon>Actinopterygii</taxon>
        <taxon>Neopterygii</taxon>
        <taxon>Teleostei</taxon>
        <taxon>Neoteleostei</taxon>
        <taxon>Acanthomorphata</taxon>
        <taxon>Ovalentaria</taxon>
        <taxon>Atherinomorphae</taxon>
        <taxon>Cyprinodontiformes</taxon>
        <taxon>Goodeidae</taxon>
        <taxon>Crenichthys</taxon>
    </lineage>
</organism>
<name>A0AAV9RHZ6_9TELE</name>